<evidence type="ECO:0000256" key="2">
    <source>
        <dbReference type="ARBA" id="ARBA00006411"/>
    </source>
</evidence>
<sequence length="261" mass="28596">MAHSFSLSLVAADMLLEHLKLGKAPFPFQIPHMGTTHEQRAQVREAVFRDLEGRDLVRRGRVDADVQLALETFVRSPLAITAAAQLDKGGELFARASSDGQFAVVVKQDGNLLKFEESRPTNFVSAIVDLLPLTPPAPGQSVTVAKPAPRRPRHAAGGADAYDPFANVAAPRSQSASQERAVARLFEKPKTGIGQFTPFALDRDGKPANLGLLAWFDTEDGRYFCTQRSAEDGQQWLTYAPGDNARLAQQLYAQLEPYLQR</sequence>
<feature type="region of interest" description="Disordered" evidence="5">
    <location>
        <begin position="139"/>
        <end position="161"/>
    </location>
</feature>
<evidence type="ECO:0000256" key="4">
    <source>
        <dbReference type="ARBA" id="ARBA00023186"/>
    </source>
</evidence>
<keyword evidence="4" id="KW-0143">Chaperone</keyword>
<evidence type="ECO:0000256" key="1">
    <source>
        <dbReference type="ARBA" id="ARBA00004496"/>
    </source>
</evidence>
<comment type="subcellular location">
    <subcellularLocation>
        <location evidence="1">Cytoplasm</location>
    </subcellularLocation>
</comment>
<dbReference type="AlphaFoldDB" id="A0A934V595"/>
<dbReference type="InterPro" id="IPR025734">
    <property type="entry name" value="EspG"/>
</dbReference>
<gene>
    <name evidence="6" type="ORF">JHE00_08480</name>
</gene>
<proteinExistence type="inferred from homology"/>
<protein>
    <submittedName>
        <fullName evidence="6">ESX secretion-associated protein EspG</fullName>
    </submittedName>
</protein>
<evidence type="ECO:0000313" key="6">
    <source>
        <dbReference type="EMBL" id="MBK1784363.1"/>
    </source>
</evidence>
<dbReference type="EMBL" id="JAENJH010000002">
    <property type="protein sequence ID" value="MBK1784363.1"/>
    <property type="molecule type" value="Genomic_DNA"/>
</dbReference>
<evidence type="ECO:0000313" key="7">
    <source>
        <dbReference type="Proteomes" id="UP000635245"/>
    </source>
</evidence>
<dbReference type="Proteomes" id="UP000635245">
    <property type="component" value="Unassembled WGS sequence"/>
</dbReference>
<dbReference type="RefSeq" id="WP_200316695.1">
    <property type="nucleotide sequence ID" value="NZ_JAENJH010000002.1"/>
</dbReference>
<keyword evidence="7" id="KW-1185">Reference proteome</keyword>
<evidence type="ECO:0000256" key="5">
    <source>
        <dbReference type="SAM" id="MobiDB-lite"/>
    </source>
</evidence>
<reference evidence="6" key="1">
    <citation type="submission" date="2020-12" db="EMBL/GenBank/DDBJ databases">
        <title>Prauserella sp. ASG 168, a novel actinomycete isolated from cave rock.</title>
        <authorList>
            <person name="Suriyachadkun C."/>
        </authorList>
    </citation>
    <scope>NUCLEOTIDE SEQUENCE</scope>
    <source>
        <strain evidence="6">ASG 168</strain>
    </source>
</reference>
<accession>A0A934V595</accession>
<name>A0A934V595_9PSEU</name>
<keyword evidence="3" id="KW-0963">Cytoplasm</keyword>
<comment type="similarity">
    <text evidence="2">Belongs to the EspG family.</text>
</comment>
<comment type="caution">
    <text evidence="6">The sequence shown here is derived from an EMBL/GenBank/DDBJ whole genome shotgun (WGS) entry which is preliminary data.</text>
</comment>
<organism evidence="6 7">
    <name type="scientific">Prauserella cavernicola</name>
    <dbReference type="NCBI Taxonomy" id="2800127"/>
    <lineage>
        <taxon>Bacteria</taxon>
        <taxon>Bacillati</taxon>
        <taxon>Actinomycetota</taxon>
        <taxon>Actinomycetes</taxon>
        <taxon>Pseudonocardiales</taxon>
        <taxon>Pseudonocardiaceae</taxon>
        <taxon>Prauserella</taxon>
    </lineage>
</organism>
<evidence type="ECO:0000256" key="3">
    <source>
        <dbReference type="ARBA" id="ARBA00022490"/>
    </source>
</evidence>
<dbReference type="Pfam" id="PF14011">
    <property type="entry name" value="ESX-1_EspG"/>
    <property type="match status" value="1"/>
</dbReference>